<dbReference type="OrthoDB" id="2900663at2759"/>
<comment type="caution">
    <text evidence="1">The sequence shown here is derived from an EMBL/GenBank/DDBJ whole genome shotgun (WGS) entry which is preliminary data.</text>
</comment>
<dbReference type="Gene3D" id="3.80.10.10">
    <property type="entry name" value="Ribonuclease Inhibitor"/>
    <property type="match status" value="1"/>
</dbReference>
<reference evidence="1" key="1">
    <citation type="submission" date="2020-05" db="EMBL/GenBank/DDBJ databases">
        <title>Mycena genomes resolve the evolution of fungal bioluminescence.</title>
        <authorList>
            <person name="Tsai I.J."/>
        </authorList>
    </citation>
    <scope>NUCLEOTIDE SEQUENCE</scope>
    <source>
        <strain evidence="1">171206Taipei</strain>
    </source>
</reference>
<organism evidence="1 2">
    <name type="scientific">Mycena indigotica</name>
    <dbReference type="NCBI Taxonomy" id="2126181"/>
    <lineage>
        <taxon>Eukaryota</taxon>
        <taxon>Fungi</taxon>
        <taxon>Dikarya</taxon>
        <taxon>Basidiomycota</taxon>
        <taxon>Agaricomycotina</taxon>
        <taxon>Agaricomycetes</taxon>
        <taxon>Agaricomycetidae</taxon>
        <taxon>Agaricales</taxon>
        <taxon>Marasmiineae</taxon>
        <taxon>Mycenaceae</taxon>
        <taxon>Mycena</taxon>
    </lineage>
</organism>
<dbReference type="GeneID" id="59351653"/>
<keyword evidence="2" id="KW-1185">Reference proteome</keyword>
<sequence length="389" mass="43328">MMPVDGALLQACFPPELEREIFEIAVLSYPSALPAVLRVARRVQHWIEPLTFRVLCLNRSAKAKAFVKTLRRLKKLEPPQTKRITSGIRHLFFDLRGLCTVEETKDILRACNNLYDFAAIGDFSHPGLLPILANLRITRLAICFEVLFGGLAEVDLMHPTLLGITHLDVFDPVSSLIGPNQVSLDELLPQLPSLTHLCLNNENPNERIFRLLKNCPHLKLLVVLAPGRTDQINFDPSDPRENKDDRLVYGTFGDYWAQWESGAHGSPNFWTIAENVVARRHQERSKDMALNSLRPVGLAEAPRYIDIYGPISPAPTSLAASTADPKTASPVSSGTQILLASHDSASFGDFRLQVPAGDGILTDSLQDIYRTFTDKYLLDSQLQGDHTYA</sequence>
<dbReference type="Proteomes" id="UP000636479">
    <property type="component" value="Unassembled WGS sequence"/>
</dbReference>
<proteinExistence type="predicted"/>
<dbReference type="InterPro" id="IPR032675">
    <property type="entry name" value="LRR_dom_sf"/>
</dbReference>
<evidence type="ECO:0000313" key="2">
    <source>
        <dbReference type="Proteomes" id="UP000636479"/>
    </source>
</evidence>
<evidence type="ECO:0000313" key="1">
    <source>
        <dbReference type="EMBL" id="KAF7291221.1"/>
    </source>
</evidence>
<dbReference type="RefSeq" id="XP_037214343.1">
    <property type="nucleotide sequence ID" value="XM_037369137.1"/>
</dbReference>
<gene>
    <name evidence="1" type="ORF">MIND_01265600</name>
</gene>
<name>A0A8H6S375_9AGAR</name>
<dbReference type="EMBL" id="JACAZF010000013">
    <property type="protein sequence ID" value="KAF7291221.1"/>
    <property type="molecule type" value="Genomic_DNA"/>
</dbReference>
<dbReference type="AlphaFoldDB" id="A0A8H6S375"/>
<accession>A0A8H6S375</accession>
<protein>
    <submittedName>
        <fullName evidence="1">Uncharacterized protein</fullName>
    </submittedName>
</protein>